<dbReference type="InterPro" id="IPR027417">
    <property type="entry name" value="P-loop_NTPase"/>
</dbReference>
<evidence type="ECO:0000256" key="1">
    <source>
        <dbReference type="SAM" id="MobiDB-lite"/>
    </source>
</evidence>
<accession>A0A1I1MWN1</accession>
<dbReference type="Gene3D" id="3.40.50.300">
    <property type="entry name" value="P-loop containing nucleotide triphosphate hydrolases"/>
    <property type="match status" value="1"/>
</dbReference>
<keyword evidence="3" id="KW-1185">Reference proteome</keyword>
<dbReference type="SUPFAM" id="SSF52540">
    <property type="entry name" value="P-loop containing nucleoside triphosphate hydrolases"/>
    <property type="match status" value="1"/>
</dbReference>
<dbReference type="EMBL" id="FOLM01000007">
    <property type="protein sequence ID" value="SFC89807.1"/>
    <property type="molecule type" value="Genomic_DNA"/>
</dbReference>
<gene>
    <name evidence="2" type="ORF">SAMN05421773_107113</name>
</gene>
<feature type="region of interest" description="Disordered" evidence="1">
    <location>
        <begin position="458"/>
        <end position="504"/>
    </location>
</feature>
<name>A0A1I1MWN1_9ACTN</name>
<evidence type="ECO:0000313" key="2">
    <source>
        <dbReference type="EMBL" id="SFC89807.1"/>
    </source>
</evidence>
<sequence length="504" mass="53434">MSQGANRFWLRPPLMLGRGLVRLAAAAGRGWRAAPADRRGPLLVLAAGTAVLLAVVPYGPPAGGLLLLAAALAAGWRDRTGPPGVRPPAEGDEERLQTLYESLVPYFAPPGPPAGGEPPPEAMYLLGGGWERGIEEYAFGLDDRLARLLIRYPGHFPDGDPQARDRVERLLAAKTGGDRELRFRWDEERNRLEMTVPGPLPAGICAQRFIMAPGELVLGFTDTEAVDRLVPVAADGEAEPVHAAPVVWRTGPRSPAPHLLAVGPSGSGTTSLLRSVTLQALRDGEVLLIDGGGAGEFGCFTGRRGVLSVESSPSGARAALEWAARETGRRLLEVSRARQAGGPQRAVRPLWIVLDRPSLLGHPARPDGSPGAQQLLEVPLRYGRAARVTVAVAEDCAAWEELSEAVRTAPGARVVLGSMPAAEIRFVLDGPLPSAPPPVLPPGRGYARLGPDRAVRLQVPATPDPQDDTASETQRRAVRALLPEPVLSLDRRSPAPETTGIDPS</sequence>
<dbReference type="AlphaFoldDB" id="A0A1I1MWN1"/>
<reference evidence="2 3" key="1">
    <citation type="submission" date="2016-10" db="EMBL/GenBank/DDBJ databases">
        <authorList>
            <person name="de Groot N.N."/>
        </authorList>
    </citation>
    <scope>NUCLEOTIDE SEQUENCE [LARGE SCALE GENOMIC DNA]</scope>
    <source>
        <strain evidence="2 3">CGMCC 4.5739</strain>
    </source>
</reference>
<organism evidence="2 3">
    <name type="scientific">Streptomyces aidingensis</name>
    <dbReference type="NCBI Taxonomy" id="910347"/>
    <lineage>
        <taxon>Bacteria</taxon>
        <taxon>Bacillati</taxon>
        <taxon>Actinomycetota</taxon>
        <taxon>Actinomycetes</taxon>
        <taxon>Kitasatosporales</taxon>
        <taxon>Streptomycetaceae</taxon>
        <taxon>Streptomyces</taxon>
    </lineage>
</organism>
<dbReference type="RefSeq" id="WP_175541416.1">
    <property type="nucleotide sequence ID" value="NZ_FOLM01000007.1"/>
</dbReference>
<evidence type="ECO:0000313" key="3">
    <source>
        <dbReference type="Proteomes" id="UP000199207"/>
    </source>
</evidence>
<dbReference type="Proteomes" id="UP000199207">
    <property type="component" value="Unassembled WGS sequence"/>
</dbReference>
<proteinExistence type="predicted"/>
<dbReference type="STRING" id="910347.SAMN05421773_107113"/>
<protein>
    <submittedName>
        <fullName evidence="2">YD repeat-containing protein</fullName>
    </submittedName>
</protein>